<dbReference type="Proteomes" id="UP000321389">
    <property type="component" value="Chromosome"/>
</dbReference>
<evidence type="ECO:0000259" key="1">
    <source>
        <dbReference type="Pfam" id="PF05050"/>
    </source>
</evidence>
<reference evidence="2" key="1">
    <citation type="submission" date="2020-04" db="EMBL/GenBank/DDBJ databases">
        <title>Nitratireductor sp. nov. isolated from mangrove soil.</title>
        <authorList>
            <person name="Ye Y."/>
        </authorList>
    </citation>
    <scope>NUCLEOTIDE SEQUENCE</scope>
    <source>
        <strain evidence="2">SY7</strain>
    </source>
</reference>
<keyword evidence="2" id="KW-0489">Methyltransferase</keyword>
<dbReference type="PANTHER" id="PTHR34203:SF15">
    <property type="entry name" value="SLL1173 PROTEIN"/>
    <property type="match status" value="1"/>
</dbReference>
<dbReference type="InterPro" id="IPR052514">
    <property type="entry name" value="SAM-dependent_MTase"/>
</dbReference>
<dbReference type="InterPro" id="IPR029063">
    <property type="entry name" value="SAM-dependent_MTases_sf"/>
</dbReference>
<dbReference type="KEGG" id="niy:FQ775_03090"/>
<dbReference type="PANTHER" id="PTHR34203">
    <property type="entry name" value="METHYLTRANSFERASE, FKBM FAMILY PROTEIN"/>
    <property type="match status" value="1"/>
</dbReference>
<feature type="domain" description="Methyltransferase FkbM" evidence="1">
    <location>
        <begin position="55"/>
        <end position="215"/>
    </location>
</feature>
<dbReference type="NCBIfam" id="TIGR01444">
    <property type="entry name" value="fkbM_fam"/>
    <property type="match status" value="1"/>
</dbReference>
<name>A0A5B8KVA7_9HYPH</name>
<protein>
    <submittedName>
        <fullName evidence="2">FkbM family methyltransferase</fullName>
    </submittedName>
</protein>
<keyword evidence="2" id="KW-0808">Transferase</keyword>
<evidence type="ECO:0000313" key="2">
    <source>
        <dbReference type="EMBL" id="QDY99439.2"/>
    </source>
</evidence>
<dbReference type="InterPro" id="IPR006342">
    <property type="entry name" value="FkbM_mtfrase"/>
</dbReference>
<dbReference type="GO" id="GO:0032259">
    <property type="term" value="P:methylation"/>
    <property type="evidence" value="ECO:0007669"/>
    <property type="project" value="UniProtKB-KW"/>
</dbReference>
<organism evidence="2 3">
    <name type="scientific">Nitratireductor mangrovi</name>
    <dbReference type="NCBI Taxonomy" id="2599600"/>
    <lineage>
        <taxon>Bacteria</taxon>
        <taxon>Pseudomonadati</taxon>
        <taxon>Pseudomonadota</taxon>
        <taxon>Alphaproteobacteria</taxon>
        <taxon>Hyphomicrobiales</taxon>
        <taxon>Phyllobacteriaceae</taxon>
        <taxon>Nitratireductor</taxon>
    </lineage>
</organism>
<dbReference type="SUPFAM" id="SSF53335">
    <property type="entry name" value="S-adenosyl-L-methionine-dependent methyltransferases"/>
    <property type="match status" value="1"/>
</dbReference>
<dbReference type="Gene3D" id="3.40.50.150">
    <property type="entry name" value="Vaccinia Virus protein VP39"/>
    <property type="match status" value="1"/>
</dbReference>
<keyword evidence="3" id="KW-1185">Reference proteome</keyword>
<dbReference type="RefSeq" id="WP_167812734.1">
    <property type="nucleotide sequence ID" value="NZ_CP042301.2"/>
</dbReference>
<evidence type="ECO:0000313" key="3">
    <source>
        <dbReference type="Proteomes" id="UP000321389"/>
    </source>
</evidence>
<proteinExistence type="predicted"/>
<dbReference type="GO" id="GO:0008168">
    <property type="term" value="F:methyltransferase activity"/>
    <property type="evidence" value="ECO:0007669"/>
    <property type="project" value="UniProtKB-KW"/>
</dbReference>
<sequence length="272" mass="29628">MPPEHLRLVEARHGRFLVPRQDIYVGRSLEVYGEWCETEIRIAAQVIKPGDVIVDAGANIGTHSVAFARMAGPKGRVYAIEAQPGMAQIVGANALLNGLSNIVPLNVGLADAPGSFAIGPINYGANANFGGISIPDLDGHEDAAGRIRVSLMPLDELVDLPRLSFFKLDIEHMEAQALRGARQTIARCLPVIYLENSDPVETSAILAELQTFGYRAFWHECRLFAPDNWRGNAENIFENVSCVNMLCVPEGRAVQGLTPATGPETHPRRRGR</sequence>
<gene>
    <name evidence="2" type="ORF">FQ775_03090</name>
</gene>
<dbReference type="AlphaFoldDB" id="A0A5B8KVA7"/>
<accession>A0A5B8KVA7</accession>
<dbReference type="EMBL" id="CP042301">
    <property type="protein sequence ID" value="QDY99439.2"/>
    <property type="molecule type" value="Genomic_DNA"/>
</dbReference>
<dbReference type="Pfam" id="PF05050">
    <property type="entry name" value="Methyltransf_21"/>
    <property type="match status" value="1"/>
</dbReference>